<dbReference type="Gene3D" id="3.30.420.10">
    <property type="entry name" value="Ribonuclease H-like superfamily/Ribonuclease H"/>
    <property type="match status" value="1"/>
</dbReference>
<evidence type="ECO:0000256" key="3">
    <source>
        <dbReference type="ARBA" id="ARBA00019900"/>
    </source>
</evidence>
<evidence type="ECO:0000256" key="13">
    <source>
        <dbReference type="PIRNR" id="PIRNR000977"/>
    </source>
</evidence>
<organism evidence="18 19">
    <name type="scientific">Thiolapillus brandeum</name>
    <dbReference type="NCBI Taxonomy" id="1076588"/>
    <lineage>
        <taxon>Bacteria</taxon>
        <taxon>Pseudomonadati</taxon>
        <taxon>Pseudomonadota</taxon>
        <taxon>Gammaproteobacteria</taxon>
        <taxon>Chromatiales</taxon>
        <taxon>Sedimenticolaceae</taxon>
        <taxon>Thiolapillus</taxon>
    </lineage>
</organism>
<gene>
    <name evidence="18" type="ORF">TBH_C1852</name>
</gene>
<dbReference type="PROSITE" id="PS51785">
    <property type="entry name" value="EXOI_C"/>
    <property type="match status" value="1"/>
</dbReference>
<feature type="binding site" evidence="14">
    <location>
        <position position="159"/>
    </location>
    <ligand>
        <name>substrate</name>
    </ligand>
</feature>
<feature type="binding site" evidence="14">
    <location>
        <position position="11"/>
    </location>
    <ligand>
        <name>substrate</name>
    </ligand>
</feature>
<dbReference type="Pfam" id="PF00929">
    <property type="entry name" value="RNase_T"/>
    <property type="match status" value="1"/>
</dbReference>
<reference evidence="18 19" key="1">
    <citation type="journal article" date="2014" name="PLoS ONE">
        <title>Physiological and genomic features of a novel sulfur-oxidizing gammaproteobacterium belonging to a previously uncultivated symbiotic lineage isolated from a hydrothermal vent.</title>
        <authorList>
            <person name="Nunoura T."/>
            <person name="Takaki Y."/>
            <person name="Kazama H."/>
            <person name="Kakuta J."/>
            <person name="Shimamura S."/>
            <person name="Makita H."/>
            <person name="Hirai M."/>
            <person name="Miyazaki M."/>
            <person name="Takai K."/>
        </authorList>
    </citation>
    <scope>NUCLEOTIDE SEQUENCE [LARGE SCALE GENOMIC DNA]</scope>
    <source>
        <strain evidence="18 19">Hiromi1</strain>
    </source>
</reference>
<evidence type="ECO:0000256" key="9">
    <source>
        <dbReference type="ARBA" id="ARBA00022842"/>
    </source>
</evidence>
<comment type="catalytic activity">
    <reaction evidence="1 13">
        <text>Exonucleolytic cleavage in the 3'- to 5'-direction to yield nucleoside 5'-phosphates.</text>
        <dbReference type="EC" id="3.1.11.1"/>
    </reaction>
</comment>
<keyword evidence="7 13" id="KW-0378">Hydrolase</keyword>
<comment type="subunit">
    <text evidence="12">Monomer. Interacts with ssb (via C-terminus); this interaction stimulates the exonuclease activity by recruiting the enzyme to its substrate.</text>
</comment>
<evidence type="ECO:0000256" key="14">
    <source>
        <dbReference type="PIRSR" id="PIRSR000977-1"/>
    </source>
</evidence>
<evidence type="ECO:0000256" key="1">
    <source>
        <dbReference type="ARBA" id="ARBA00000563"/>
    </source>
</evidence>
<dbReference type="GO" id="GO:0008310">
    <property type="term" value="F:single-stranded DNA 3'-5' DNA exonuclease activity"/>
    <property type="evidence" value="ECO:0007669"/>
    <property type="project" value="UniProtKB-EC"/>
</dbReference>
<dbReference type="Gene3D" id="3.30.1520.20">
    <property type="entry name" value="Exonuclease ExoI, domain 2"/>
    <property type="match status" value="1"/>
</dbReference>
<dbReference type="FunFam" id="3.30.420.10:FF:000033">
    <property type="entry name" value="Exodeoxyribonuclease I"/>
    <property type="match status" value="1"/>
</dbReference>
<protein>
    <recommendedName>
        <fullName evidence="3 13">Exodeoxyribonuclease I</fullName>
        <ecNumber evidence="2 13">3.1.11.1</ecNumber>
    </recommendedName>
</protein>
<dbReference type="Proteomes" id="UP000031631">
    <property type="component" value="Chromosome"/>
</dbReference>
<dbReference type="Gene3D" id="1.20.1280.70">
    <property type="entry name" value="Exonuclease ExoI, domain 3"/>
    <property type="match status" value="1"/>
</dbReference>
<evidence type="ECO:0000256" key="2">
    <source>
        <dbReference type="ARBA" id="ARBA00012108"/>
    </source>
</evidence>
<dbReference type="PIRSF" id="PIRSF000977">
    <property type="entry name" value="Exodeoxyribonuclease_I"/>
    <property type="match status" value="1"/>
</dbReference>
<dbReference type="InterPro" id="IPR023607">
    <property type="entry name" value="Exodeoxyribonuclease_I"/>
</dbReference>
<dbReference type="OrthoDB" id="9763470at2"/>
<evidence type="ECO:0000256" key="7">
    <source>
        <dbReference type="ARBA" id="ARBA00022801"/>
    </source>
</evidence>
<dbReference type="InterPro" id="IPR038649">
    <property type="entry name" value="EXOI_SH3_sf"/>
</dbReference>
<keyword evidence="8 13" id="KW-0269">Exonuclease</keyword>
<evidence type="ECO:0000256" key="15">
    <source>
        <dbReference type="PIRSR" id="PIRSR000977-2"/>
    </source>
</evidence>
<feature type="binding site" evidence="15">
    <location>
        <position position="9"/>
    </location>
    <ligand>
        <name>Mg(2+)</name>
        <dbReference type="ChEBI" id="CHEBI:18420"/>
        <label>1</label>
    </ligand>
</feature>
<dbReference type="KEGG" id="tbn:TBH_C1852"/>
<evidence type="ECO:0000256" key="6">
    <source>
        <dbReference type="ARBA" id="ARBA00022763"/>
    </source>
</evidence>
<dbReference type="InterPro" id="IPR036397">
    <property type="entry name" value="RNaseH_sf"/>
</dbReference>
<proteinExistence type="predicted"/>
<dbReference type="NCBIfam" id="NF008746">
    <property type="entry name" value="PRK11779.1"/>
    <property type="match status" value="1"/>
</dbReference>
<accession>A0A7U6JIE2</accession>
<evidence type="ECO:0000259" key="16">
    <source>
        <dbReference type="PROSITE" id="PS51784"/>
    </source>
</evidence>
<dbReference type="InterPro" id="IPR058561">
    <property type="entry name" value="Exonuc_1_C"/>
</dbReference>
<dbReference type="RefSeq" id="WP_041067914.1">
    <property type="nucleotide sequence ID" value="NZ_AP012273.1"/>
</dbReference>
<dbReference type="GO" id="GO:0046872">
    <property type="term" value="F:metal ion binding"/>
    <property type="evidence" value="ECO:0007669"/>
    <property type="project" value="UniProtKB-KW"/>
</dbReference>
<evidence type="ECO:0000313" key="19">
    <source>
        <dbReference type="Proteomes" id="UP000031631"/>
    </source>
</evidence>
<evidence type="ECO:0000313" key="18">
    <source>
        <dbReference type="EMBL" id="BAO44767.1"/>
    </source>
</evidence>
<keyword evidence="9 15" id="KW-0460">Magnesium</keyword>
<dbReference type="InterPro" id="IPR012337">
    <property type="entry name" value="RNaseH-like_sf"/>
</dbReference>
<evidence type="ECO:0000256" key="5">
    <source>
        <dbReference type="ARBA" id="ARBA00022723"/>
    </source>
</evidence>
<sequence length="477" mass="55490">MTRSFYWHDYETWGTDPRRDRAVQFAGLRTDLDFNPIGRPLMVYASPADDMLPQPGACLVTGITPQLARAEGVCEADFFKAINDELSRPGTCALGYNSIRFDDEFTRYGLYRNFYDPYAREWQNGNSRWDIIDVVRLAHALRPEGIEWPLDENGVTSFRLEKLTAANGIEHEGAHDALVDVRATIAMARLIKEKQPRLFDYVFNNRDKRKLGQQLNIRDKRPVVHVSAKYPARLGCIAVVVPLAMHPANKNGVIVYDLRVDPRPLFELNAEQIREKLYTRTEDLEPDEVRIPLKMISLNHSPVVVPVNTLGGEAREKWDLDPQREQRHLQQILAEPDLEDKIRQVYREQPFSPVSDPDQALYGSFISNHDRRICEQVLRQDPGQLRDFHPVFEDRKLAELLFRYRARNWPDSLEAEERQRWEEYRLRRLTDYEGGGSIVLQDYRRELSRLVVDPELTSRQREVVNALLDWPDEIGVQ</sequence>
<keyword evidence="19" id="KW-1185">Reference proteome</keyword>
<feature type="binding site" evidence="15">
    <location>
        <position position="180"/>
    </location>
    <ligand>
        <name>Mg(2+)</name>
        <dbReference type="ChEBI" id="CHEBI:18420"/>
        <label>2</label>
    </ligand>
</feature>
<dbReference type="InterPro" id="IPR013620">
    <property type="entry name" value="Exonuc_1_SH3"/>
</dbReference>
<feature type="domain" description="ExoI SH3-like" evidence="16">
    <location>
        <begin position="196"/>
        <end position="350"/>
    </location>
</feature>
<dbReference type="Gene3D" id="1.10.287.1240">
    <property type="match status" value="1"/>
</dbReference>
<evidence type="ECO:0000256" key="12">
    <source>
        <dbReference type="ARBA" id="ARBA00046792"/>
    </source>
</evidence>
<evidence type="ECO:0000256" key="10">
    <source>
        <dbReference type="ARBA" id="ARBA00023125"/>
    </source>
</evidence>
<keyword evidence="6 13" id="KW-0227">DNA damage</keyword>
<dbReference type="GO" id="GO:0006281">
    <property type="term" value="P:DNA repair"/>
    <property type="evidence" value="ECO:0007669"/>
    <property type="project" value="UniProtKB-KW"/>
</dbReference>
<feature type="binding site" evidence="15">
    <location>
        <position position="11"/>
    </location>
    <ligand>
        <name>Mg(2+)</name>
        <dbReference type="ChEBI" id="CHEBI:18420"/>
        <label>2</label>
    </ligand>
</feature>
<name>A0A7U6JIE2_9GAMM</name>
<evidence type="ECO:0000256" key="4">
    <source>
        <dbReference type="ARBA" id="ARBA00022722"/>
    </source>
</evidence>
<dbReference type="EMBL" id="AP012273">
    <property type="protein sequence ID" value="BAO44767.1"/>
    <property type="molecule type" value="Genomic_DNA"/>
</dbReference>
<evidence type="ECO:0000256" key="11">
    <source>
        <dbReference type="ARBA" id="ARBA00023204"/>
    </source>
</evidence>
<dbReference type="SMART" id="SM00479">
    <property type="entry name" value="EXOIII"/>
    <property type="match status" value="1"/>
</dbReference>
<dbReference type="InterPro" id="IPR013520">
    <property type="entry name" value="Ribonucl_H"/>
</dbReference>
<keyword evidence="4 13" id="KW-0540">Nuclease</keyword>
<dbReference type="GO" id="GO:0003677">
    <property type="term" value="F:DNA binding"/>
    <property type="evidence" value="ECO:0007669"/>
    <property type="project" value="UniProtKB-KW"/>
</dbReference>
<dbReference type="CDD" id="cd06138">
    <property type="entry name" value="ExoI_N"/>
    <property type="match status" value="1"/>
</dbReference>
<keyword evidence="11 13" id="KW-0234">DNA repair</keyword>
<evidence type="ECO:0000259" key="17">
    <source>
        <dbReference type="PROSITE" id="PS51785"/>
    </source>
</evidence>
<dbReference type="PROSITE" id="PS51784">
    <property type="entry name" value="EXOI_SH3"/>
    <property type="match status" value="1"/>
</dbReference>
<keyword evidence="5 15" id="KW-0479">Metal-binding</keyword>
<dbReference type="SUPFAM" id="SSF53098">
    <property type="entry name" value="Ribonuclease H-like"/>
    <property type="match status" value="1"/>
</dbReference>
<keyword evidence="10" id="KW-0238">DNA-binding</keyword>
<dbReference type="Pfam" id="PF26016">
    <property type="entry name" value="ExoI_C"/>
    <property type="match status" value="1"/>
</dbReference>
<dbReference type="Pfam" id="PF08411">
    <property type="entry name" value="ExoI_SH3"/>
    <property type="match status" value="1"/>
</dbReference>
<dbReference type="InterPro" id="IPR034747">
    <property type="entry name" value="EXOI_SH3"/>
</dbReference>
<evidence type="ECO:0000256" key="8">
    <source>
        <dbReference type="ARBA" id="ARBA00022839"/>
    </source>
</evidence>
<dbReference type="EC" id="3.1.11.1" evidence="2 13"/>
<dbReference type="AlphaFoldDB" id="A0A7U6JIE2"/>
<feature type="domain" description="ExoI C-terminal" evidence="17">
    <location>
        <begin position="353"/>
        <end position="475"/>
    </location>
</feature>
<comment type="cofactor">
    <cofactor evidence="15">
        <name>Mg(2+)</name>
        <dbReference type="ChEBI" id="CHEBI:18420"/>
    </cofactor>
    <text evidence="15">Binds 2 Mg(2+) ions per monomer.</text>
</comment>